<reference evidence="1 2" key="1">
    <citation type="submission" date="2018-05" db="EMBL/GenBank/DDBJ databases">
        <title>Genomic characterization of a novel Pseudomonas phage phCDa.</title>
        <authorList>
            <person name="Chen C."/>
            <person name="Lu D."/>
            <person name="Wang J."/>
            <person name="Fu R."/>
        </authorList>
    </citation>
    <scope>NUCLEOTIDE SEQUENCE [LARGE SCALE GENOMIC DNA]</scope>
</reference>
<dbReference type="Proteomes" id="UP000252224">
    <property type="component" value="Segment"/>
</dbReference>
<protein>
    <submittedName>
        <fullName evidence="1">Uncharacterized protein</fullName>
    </submittedName>
</protein>
<gene>
    <name evidence="1" type="ORF">phCDa_47</name>
</gene>
<evidence type="ECO:0000313" key="1">
    <source>
        <dbReference type="EMBL" id="AXC36491.1"/>
    </source>
</evidence>
<proteinExistence type="predicted"/>
<dbReference type="EMBL" id="MH382836">
    <property type="protein sequence ID" value="AXC36491.1"/>
    <property type="molecule type" value="Genomic_DNA"/>
</dbReference>
<accession>A0A2Z5H8J5</accession>
<sequence length="100" mass="11693">MANCQKCTRRNQTSSNAAVGDYIRIFILKFDGSVEVTDATNNFAYYMHKNYPKGQVFAEQEVKTRMYWRVLHRDHKGNGPAWIYAEKVPKEVLFARMLID</sequence>
<keyword evidence="2" id="KW-1185">Reference proteome</keyword>
<name>A0A2Z5H8J5_9CAUD</name>
<organism evidence="1 2">
    <name type="scientific">Pseudomonas phage phCDa</name>
    <dbReference type="NCBI Taxonomy" id="2268587"/>
    <lineage>
        <taxon>Viruses</taxon>
        <taxon>Duplodnaviria</taxon>
        <taxon>Heunggongvirae</taxon>
        <taxon>Uroviricota</taxon>
        <taxon>Caudoviricetes</taxon>
        <taxon>Schitoviridae</taxon>
        <taxon>Shizishanvirus</taxon>
        <taxon>Shizishanvirus phCDa</taxon>
    </lineage>
</organism>
<evidence type="ECO:0000313" key="2">
    <source>
        <dbReference type="Proteomes" id="UP000252224"/>
    </source>
</evidence>